<name>A0ABZ0D551_9BURK</name>
<keyword evidence="6 18" id="KW-0812">Transmembrane</keyword>
<dbReference type="HAMAP" id="MF_00399">
    <property type="entry name" value="DbsD"/>
    <property type="match status" value="1"/>
</dbReference>
<reference evidence="20 21" key="1">
    <citation type="submission" date="2023-10" db="EMBL/GenBank/DDBJ databases">
        <title>Bacteria for the degradation of biodegradable plastic PBAT(Polybutylene adipate terephthalate).</title>
        <authorList>
            <person name="Weon H.-Y."/>
            <person name="Yeon J."/>
        </authorList>
    </citation>
    <scope>NUCLEOTIDE SEQUENCE [LARGE SCALE GENOMIC DNA]</scope>
    <source>
        <strain evidence="20 21">SBD 7-3</strain>
    </source>
</reference>
<evidence type="ECO:0000313" key="20">
    <source>
        <dbReference type="EMBL" id="WOB10455.1"/>
    </source>
</evidence>
<keyword evidence="9 18" id="KW-0249">Electron transport</keyword>
<dbReference type="InterPro" id="IPR013766">
    <property type="entry name" value="Thioredoxin_domain"/>
</dbReference>
<evidence type="ECO:0000256" key="3">
    <source>
        <dbReference type="ARBA" id="ARBA00022448"/>
    </source>
</evidence>
<evidence type="ECO:0000256" key="6">
    <source>
        <dbReference type="ARBA" id="ARBA00022692"/>
    </source>
</evidence>
<sequence precursor="true">MSTWAHFKGALRLATGALASLVLATGALAADEFLDPEVAFRLSARALDATHVEVRFDIAPGYYLYRERMNAEAQPASVQVTEAKLPPGKVKYDETFQKDVETYRDTVTMTVALAQMPATPFKLSVGLQGCADKGLCYSPQKRGFKVEPGQGAGGAPRFTYLNEAQAAAWTPGGSTSAVTSALTGPAPAQTATAAVPDVAAPASTTAEPTEPVGRALQSGSTALVVGLFLLLGLGLSFTPCVLPMLPILSSIIVGQGQPVSKARGFSLAVAYSLGMAFVYTLFGVASALAGEGLGQALQNVWVLGAFALLLAVLSLSMFGFYELQMPLALQNRLNHFSQRFKGGQHLSVLAMGGLSALIVGPCVAAPLAGALVYISQTRDVLLGATALFSMAVGMSVPLLLVGLSAGALLPRAGAWMTYVKLVFGVMLLAVAVWMVAPVLPTWAGMLLTAGVLVVAAGCLGAFTTLPRPATALRKIAKGAGLLLGLFAVAQVVGAATGGRELTRPLAHLGRGAQPAAAEVQFQTVRSLAELDAAVRASTKPVMLDFYADWCVACKELEKFTFTDEAVAKRMAGMTLLRADVTANNDDDRALLKRYTLFGPPALIFFAPAGNELPGSRVIGYQDARQFGTHLDRVLASAKPLSGPQVGLK</sequence>
<evidence type="ECO:0000256" key="4">
    <source>
        <dbReference type="ARBA" id="ARBA00022475"/>
    </source>
</evidence>
<keyword evidence="5 18" id="KW-0997">Cell inner membrane</keyword>
<feature type="chain" id="PRO_5044909894" description="Thiol:disulfide interchange protein DsbD" evidence="18">
    <location>
        <begin position="30"/>
        <end position="648"/>
    </location>
</feature>
<evidence type="ECO:0000256" key="14">
    <source>
        <dbReference type="ARBA" id="ARBA00023157"/>
    </source>
</evidence>
<dbReference type="PROSITE" id="PS00194">
    <property type="entry name" value="THIOREDOXIN_1"/>
    <property type="match status" value="1"/>
</dbReference>
<evidence type="ECO:0000259" key="19">
    <source>
        <dbReference type="PROSITE" id="PS51352"/>
    </source>
</evidence>
<evidence type="ECO:0000256" key="18">
    <source>
        <dbReference type="HAMAP-Rule" id="MF_00399"/>
    </source>
</evidence>
<proteinExistence type="inferred from homology"/>
<dbReference type="SUPFAM" id="SSF52833">
    <property type="entry name" value="Thioredoxin-like"/>
    <property type="match status" value="1"/>
</dbReference>
<evidence type="ECO:0000256" key="10">
    <source>
        <dbReference type="ARBA" id="ARBA00022989"/>
    </source>
</evidence>
<dbReference type="RefSeq" id="WP_316703364.1">
    <property type="nucleotide sequence ID" value="NZ_CP136336.1"/>
</dbReference>
<feature type="transmembrane region" description="Helical" evidence="18">
    <location>
        <begin position="475"/>
        <end position="495"/>
    </location>
</feature>
<keyword evidence="10 18" id="KW-1133">Transmembrane helix</keyword>
<feature type="domain" description="Thioredoxin" evidence="19">
    <location>
        <begin position="481"/>
        <end position="635"/>
    </location>
</feature>
<dbReference type="SUPFAM" id="SSF74863">
    <property type="entry name" value="Thiol:disulfide interchange protein DsbD, N-terminal domain (DsbD-alpha)"/>
    <property type="match status" value="1"/>
</dbReference>
<comment type="catalytic activity">
    <reaction evidence="17 18">
        <text>[protein]-dithiol + NADP(+) = [protein]-disulfide + NADPH + H(+)</text>
        <dbReference type="Rhea" id="RHEA:18753"/>
        <dbReference type="Rhea" id="RHEA-COMP:10593"/>
        <dbReference type="Rhea" id="RHEA-COMP:10594"/>
        <dbReference type="ChEBI" id="CHEBI:15378"/>
        <dbReference type="ChEBI" id="CHEBI:29950"/>
        <dbReference type="ChEBI" id="CHEBI:50058"/>
        <dbReference type="ChEBI" id="CHEBI:57783"/>
        <dbReference type="ChEBI" id="CHEBI:58349"/>
        <dbReference type="EC" id="1.8.1.8"/>
    </reaction>
</comment>
<dbReference type="PANTHER" id="PTHR32234">
    <property type="entry name" value="THIOL:DISULFIDE INTERCHANGE PROTEIN DSBD"/>
    <property type="match status" value="1"/>
</dbReference>
<evidence type="ECO:0000256" key="9">
    <source>
        <dbReference type="ARBA" id="ARBA00022982"/>
    </source>
</evidence>
<keyword evidence="14 18" id="KW-1015">Disulfide bond</keyword>
<dbReference type="PANTHER" id="PTHR32234:SF0">
    <property type="entry name" value="THIOL:DISULFIDE INTERCHANGE PROTEIN DSBD"/>
    <property type="match status" value="1"/>
</dbReference>
<dbReference type="InterPro" id="IPR017937">
    <property type="entry name" value="Thioredoxin_CS"/>
</dbReference>
<evidence type="ECO:0000256" key="5">
    <source>
        <dbReference type="ARBA" id="ARBA00022519"/>
    </source>
</evidence>
<dbReference type="EMBL" id="CP136336">
    <property type="protein sequence ID" value="WOB10455.1"/>
    <property type="molecule type" value="Genomic_DNA"/>
</dbReference>
<keyword evidence="21" id="KW-1185">Reference proteome</keyword>
<feature type="disulfide bond" description="Redox-active" evidence="18">
    <location>
        <begin position="130"/>
        <end position="136"/>
    </location>
</feature>
<comment type="similarity">
    <text evidence="2 18">Belongs to the thioredoxin family. DsbD subfamily.</text>
</comment>
<dbReference type="PROSITE" id="PS51352">
    <property type="entry name" value="THIOREDOXIN_2"/>
    <property type="match status" value="1"/>
</dbReference>
<comment type="catalytic activity">
    <reaction evidence="16 18">
        <text>[protein]-dithiol + NAD(+) = [protein]-disulfide + NADH + H(+)</text>
        <dbReference type="Rhea" id="RHEA:18749"/>
        <dbReference type="Rhea" id="RHEA-COMP:10593"/>
        <dbReference type="Rhea" id="RHEA-COMP:10594"/>
        <dbReference type="ChEBI" id="CHEBI:15378"/>
        <dbReference type="ChEBI" id="CHEBI:29950"/>
        <dbReference type="ChEBI" id="CHEBI:50058"/>
        <dbReference type="ChEBI" id="CHEBI:57540"/>
        <dbReference type="ChEBI" id="CHEBI:57945"/>
        <dbReference type="EC" id="1.8.1.8"/>
    </reaction>
</comment>
<evidence type="ECO:0000256" key="7">
    <source>
        <dbReference type="ARBA" id="ARBA00022729"/>
    </source>
</evidence>
<evidence type="ECO:0000256" key="15">
    <source>
        <dbReference type="ARBA" id="ARBA00023284"/>
    </source>
</evidence>
<dbReference type="InterPro" id="IPR028250">
    <property type="entry name" value="DsbDN"/>
</dbReference>
<keyword evidence="4 18" id="KW-1003">Cell membrane</keyword>
<keyword evidence="15 18" id="KW-0676">Redox-active center</keyword>
<keyword evidence="12 18" id="KW-0520">NAD</keyword>
<comment type="subcellular location">
    <subcellularLocation>
        <location evidence="1 18">Cell inner membrane</location>
        <topology evidence="1 18">Multi-pass membrane protein</topology>
    </subcellularLocation>
</comment>
<accession>A0ABZ0D551</accession>
<gene>
    <name evidence="18 20" type="primary">dsbD</name>
    <name evidence="20" type="ORF">RXV79_10430</name>
</gene>
<evidence type="ECO:0000256" key="16">
    <source>
        <dbReference type="ARBA" id="ARBA00047388"/>
    </source>
</evidence>
<feature type="transmembrane region" description="Helical" evidence="18">
    <location>
        <begin position="265"/>
        <end position="288"/>
    </location>
</feature>
<feature type="transmembrane region" description="Helical" evidence="18">
    <location>
        <begin position="348"/>
        <end position="374"/>
    </location>
</feature>
<evidence type="ECO:0000256" key="11">
    <source>
        <dbReference type="ARBA" id="ARBA00023002"/>
    </source>
</evidence>
<dbReference type="InterPro" id="IPR035671">
    <property type="entry name" value="DsbD_gamma"/>
</dbReference>
<dbReference type="Proteomes" id="UP001303946">
    <property type="component" value="Chromosome"/>
</dbReference>
<evidence type="ECO:0000256" key="1">
    <source>
        <dbReference type="ARBA" id="ARBA00004429"/>
    </source>
</evidence>
<feature type="transmembrane region" description="Helical" evidence="18">
    <location>
        <begin position="415"/>
        <end position="436"/>
    </location>
</feature>
<dbReference type="Pfam" id="PF13899">
    <property type="entry name" value="Thioredoxin_7"/>
    <property type="match status" value="1"/>
</dbReference>
<evidence type="ECO:0000256" key="17">
    <source>
        <dbReference type="ARBA" id="ARBA00047804"/>
    </source>
</evidence>
<keyword evidence="11 18" id="KW-0560">Oxidoreductase</keyword>
<dbReference type="Pfam" id="PF02683">
    <property type="entry name" value="DsbD_TM"/>
    <property type="match status" value="1"/>
</dbReference>
<feature type="transmembrane region" description="Helical" evidence="18">
    <location>
        <begin position="380"/>
        <end position="403"/>
    </location>
</feature>
<dbReference type="CDD" id="cd02953">
    <property type="entry name" value="DsbDgamma"/>
    <property type="match status" value="1"/>
</dbReference>
<feature type="transmembrane region" description="Helical" evidence="18">
    <location>
        <begin position="300"/>
        <end position="323"/>
    </location>
</feature>
<feature type="disulfide bond" description="Redox-active" evidence="18">
    <location>
        <begin position="240"/>
        <end position="362"/>
    </location>
</feature>
<keyword evidence="3 18" id="KW-0813">Transport</keyword>
<keyword evidence="8 18" id="KW-0201">Cytochrome c-type biogenesis</keyword>
<dbReference type="EC" id="1.8.1.8" evidence="18"/>
<dbReference type="InterPro" id="IPR003834">
    <property type="entry name" value="Cyt_c_assmbl_TM_dom"/>
</dbReference>
<feature type="transmembrane region" description="Helical" evidence="18">
    <location>
        <begin position="223"/>
        <end position="253"/>
    </location>
</feature>
<dbReference type="Gene3D" id="3.40.30.10">
    <property type="entry name" value="Glutaredoxin"/>
    <property type="match status" value="1"/>
</dbReference>
<dbReference type="GO" id="GO:0047134">
    <property type="term" value="F:protein-disulfide reductase [NAD(P)H] activity"/>
    <property type="evidence" value="ECO:0007669"/>
    <property type="project" value="UniProtKB-EC"/>
</dbReference>
<evidence type="ECO:0000256" key="2">
    <source>
        <dbReference type="ARBA" id="ARBA00007241"/>
    </source>
</evidence>
<dbReference type="Pfam" id="PF11412">
    <property type="entry name" value="DsbD_N"/>
    <property type="match status" value="1"/>
</dbReference>
<dbReference type="Gene3D" id="2.60.40.1250">
    <property type="entry name" value="Thiol:disulfide interchange protein DsbD, N-terminal domain"/>
    <property type="match status" value="1"/>
</dbReference>
<organism evidence="20 21">
    <name type="scientific">Piscinibacter gummiphilus</name>
    <dbReference type="NCBI Taxonomy" id="946333"/>
    <lineage>
        <taxon>Bacteria</taxon>
        <taxon>Pseudomonadati</taxon>
        <taxon>Pseudomonadota</taxon>
        <taxon>Betaproteobacteria</taxon>
        <taxon>Burkholderiales</taxon>
        <taxon>Sphaerotilaceae</taxon>
        <taxon>Piscinibacter</taxon>
    </lineage>
</organism>
<dbReference type="NCBIfam" id="NF001419">
    <property type="entry name" value="PRK00293.1"/>
    <property type="match status" value="1"/>
</dbReference>
<evidence type="ECO:0000256" key="13">
    <source>
        <dbReference type="ARBA" id="ARBA00023136"/>
    </source>
</evidence>
<keyword evidence="7 18" id="KW-0732">Signal</keyword>
<dbReference type="InterPro" id="IPR036929">
    <property type="entry name" value="DsbDN_sf"/>
</dbReference>
<evidence type="ECO:0000256" key="12">
    <source>
        <dbReference type="ARBA" id="ARBA00023027"/>
    </source>
</evidence>
<evidence type="ECO:0000313" key="21">
    <source>
        <dbReference type="Proteomes" id="UP001303946"/>
    </source>
</evidence>
<evidence type="ECO:0000256" key="8">
    <source>
        <dbReference type="ARBA" id="ARBA00022748"/>
    </source>
</evidence>
<feature type="disulfide bond" description="Redox-active" evidence="18">
    <location>
        <begin position="550"/>
        <end position="553"/>
    </location>
</feature>
<feature type="signal peptide" evidence="18">
    <location>
        <begin position="1"/>
        <end position="29"/>
    </location>
</feature>
<feature type="transmembrane region" description="Helical" evidence="18">
    <location>
        <begin position="442"/>
        <end position="463"/>
    </location>
</feature>
<dbReference type="InterPro" id="IPR036249">
    <property type="entry name" value="Thioredoxin-like_sf"/>
</dbReference>
<comment type="function">
    <text evidence="18">Required to facilitate the formation of correct disulfide bonds in some periplasmic proteins and for the assembly of the periplasmic c-type cytochromes. Acts by transferring electrons from cytoplasmic thioredoxin to the periplasm. This transfer involves a cascade of disulfide bond formation and reduction steps.</text>
</comment>
<dbReference type="InterPro" id="IPR022910">
    <property type="entry name" value="Thiol_diS_interchange_DbsD"/>
</dbReference>
<keyword evidence="13 18" id="KW-0472">Membrane</keyword>
<protein>
    <recommendedName>
        <fullName evidence="18">Thiol:disulfide interchange protein DsbD</fullName>
        <ecNumber evidence="18">1.8.1.8</ecNumber>
    </recommendedName>
    <alternativeName>
        <fullName evidence="18">Protein-disulfide reductase</fullName>
        <shortName evidence="18">Disulfide reductase</shortName>
    </alternativeName>
</protein>